<organism evidence="1 2">
    <name type="scientific">Clunio marinus</name>
    <dbReference type="NCBI Taxonomy" id="568069"/>
    <lineage>
        <taxon>Eukaryota</taxon>
        <taxon>Metazoa</taxon>
        <taxon>Ecdysozoa</taxon>
        <taxon>Arthropoda</taxon>
        <taxon>Hexapoda</taxon>
        <taxon>Insecta</taxon>
        <taxon>Pterygota</taxon>
        <taxon>Neoptera</taxon>
        <taxon>Endopterygota</taxon>
        <taxon>Diptera</taxon>
        <taxon>Nematocera</taxon>
        <taxon>Chironomoidea</taxon>
        <taxon>Chironomidae</taxon>
        <taxon>Clunio</taxon>
    </lineage>
</organism>
<protein>
    <submittedName>
        <fullName evidence="1">CLUMA_CG013302, isoform A</fullName>
    </submittedName>
</protein>
<keyword evidence="2" id="KW-1185">Reference proteome</keyword>
<dbReference type="AlphaFoldDB" id="A0A1J1IKE5"/>
<dbReference type="Proteomes" id="UP000183832">
    <property type="component" value="Unassembled WGS sequence"/>
</dbReference>
<sequence length="60" mass="7066">MNIIKGKTIVKHERTLRRRLSKLKHQKINAFCLLLKTQINHLNLDFIFCHQGKNLLQGCP</sequence>
<reference evidence="1 2" key="1">
    <citation type="submission" date="2015-04" db="EMBL/GenBank/DDBJ databases">
        <authorList>
            <person name="Syromyatnikov M.Y."/>
            <person name="Popov V.N."/>
        </authorList>
    </citation>
    <scope>NUCLEOTIDE SEQUENCE [LARGE SCALE GENOMIC DNA]</scope>
</reference>
<dbReference type="EMBL" id="CVRI01000054">
    <property type="protein sequence ID" value="CRL00012.1"/>
    <property type="molecule type" value="Genomic_DNA"/>
</dbReference>
<evidence type="ECO:0000313" key="1">
    <source>
        <dbReference type="EMBL" id="CRL00012.1"/>
    </source>
</evidence>
<gene>
    <name evidence="1" type="ORF">CLUMA_CG013302</name>
</gene>
<name>A0A1J1IKE5_9DIPT</name>
<proteinExistence type="predicted"/>
<accession>A0A1J1IKE5</accession>
<evidence type="ECO:0000313" key="2">
    <source>
        <dbReference type="Proteomes" id="UP000183832"/>
    </source>
</evidence>